<proteinExistence type="predicted"/>
<evidence type="ECO:0000256" key="1">
    <source>
        <dbReference type="SAM" id="MobiDB-lite"/>
    </source>
</evidence>
<protein>
    <submittedName>
        <fullName evidence="3">Uncharacterized protein</fullName>
    </submittedName>
</protein>
<keyword evidence="2" id="KW-0732">Signal</keyword>
<keyword evidence="4" id="KW-1185">Reference proteome</keyword>
<dbReference type="AlphaFoldDB" id="A0A3B0JE89"/>
<dbReference type="EMBL" id="OUUW01000005">
    <property type="protein sequence ID" value="SPP80694.1"/>
    <property type="molecule type" value="Genomic_DNA"/>
</dbReference>
<feature type="signal peptide" evidence="2">
    <location>
        <begin position="1"/>
        <end position="23"/>
    </location>
</feature>
<gene>
    <name evidence="3" type="ORF">DGUA_6G005610</name>
</gene>
<dbReference type="OrthoDB" id="8043790at2759"/>
<accession>A0A3B0JE89</accession>
<feature type="region of interest" description="Disordered" evidence="1">
    <location>
        <begin position="374"/>
        <end position="397"/>
    </location>
</feature>
<evidence type="ECO:0000313" key="4">
    <source>
        <dbReference type="Proteomes" id="UP000268350"/>
    </source>
</evidence>
<dbReference type="Proteomes" id="UP000268350">
    <property type="component" value="Unassembled WGS sequence"/>
</dbReference>
<sequence length="443" mass="50651">MCAKVFCLLLIFASQALLRGSEAKRFFGVGQRIEGDQLLLKDVQHSRPAGISEQPRVIFNYEIPEPITYIEIVSEENIYAEVKFSYTDHLVVGMISVLGTKQSHEDTLPTPAFDVTILIFGFNHTILNVNPSLLINRDRQFEGEMQPYEDYEEDEDDGEFGQVSKELTELYDNIKRDALEVDIDEEDDEMETDTEGPGSTTSLEFDNIDKVIEIGHRQPGKGLLLSHELDDPLEYFFCFPGDQLVYETFQTSPNESSVETNHTVVFYYVDSDSITYVKFVIFGHYSDRSNTDPNYLPPVAEYSHYSSCTLKAVITDFSTVSLFVQMFVYGYRAHEAPETYEPFLPPPHWQRPTDAPPLTPLQRMQLLIMTGKATTAAAPSHMSDDDEEEDDRKMQPEDMHFTRTRADGQTEDDKTNAALPQLDRGSWALMWLLLLILQRQQQQ</sequence>
<dbReference type="STRING" id="7266.A0A3B0JE89"/>
<name>A0A3B0JE89_DROGU</name>
<feature type="chain" id="PRO_5017334087" evidence="2">
    <location>
        <begin position="24"/>
        <end position="443"/>
    </location>
</feature>
<reference evidence="4" key="1">
    <citation type="submission" date="2018-01" db="EMBL/GenBank/DDBJ databases">
        <authorList>
            <person name="Alioto T."/>
            <person name="Alioto T."/>
        </authorList>
    </citation>
    <scope>NUCLEOTIDE SEQUENCE [LARGE SCALE GENOMIC DNA]</scope>
</reference>
<evidence type="ECO:0000313" key="3">
    <source>
        <dbReference type="EMBL" id="SPP80694.1"/>
    </source>
</evidence>
<organism evidence="3 4">
    <name type="scientific">Drosophila guanche</name>
    <name type="common">Fruit fly</name>
    <dbReference type="NCBI Taxonomy" id="7266"/>
    <lineage>
        <taxon>Eukaryota</taxon>
        <taxon>Metazoa</taxon>
        <taxon>Ecdysozoa</taxon>
        <taxon>Arthropoda</taxon>
        <taxon>Hexapoda</taxon>
        <taxon>Insecta</taxon>
        <taxon>Pterygota</taxon>
        <taxon>Neoptera</taxon>
        <taxon>Endopterygota</taxon>
        <taxon>Diptera</taxon>
        <taxon>Brachycera</taxon>
        <taxon>Muscomorpha</taxon>
        <taxon>Ephydroidea</taxon>
        <taxon>Drosophilidae</taxon>
        <taxon>Drosophila</taxon>
        <taxon>Sophophora</taxon>
    </lineage>
</organism>
<evidence type="ECO:0000256" key="2">
    <source>
        <dbReference type="SAM" id="SignalP"/>
    </source>
</evidence>